<dbReference type="PROSITE" id="PS00599">
    <property type="entry name" value="AA_TRANSFER_CLASS_2"/>
    <property type="match status" value="1"/>
</dbReference>
<accession>A0A1F6DXS6</accession>
<comment type="similarity">
    <text evidence="2 9">Belongs to the class-II pyridoxal-phosphate-dependent aminotransferase family. Histidinol-phosphate aminotransferase subfamily.</text>
</comment>
<evidence type="ECO:0000256" key="3">
    <source>
        <dbReference type="ARBA" id="ARBA00011738"/>
    </source>
</evidence>
<dbReference type="Gene3D" id="3.40.640.10">
    <property type="entry name" value="Type I PLP-dependent aspartate aminotransferase-like (Major domain)"/>
    <property type="match status" value="1"/>
</dbReference>
<keyword evidence="6 9" id="KW-0808">Transferase</keyword>
<dbReference type="NCBIfam" id="TIGR01141">
    <property type="entry name" value="hisC"/>
    <property type="match status" value="1"/>
</dbReference>
<comment type="catalytic activity">
    <reaction evidence="9">
        <text>L-histidinol phosphate + 2-oxoglutarate = 3-(imidazol-4-yl)-2-oxopropyl phosphate + L-glutamate</text>
        <dbReference type="Rhea" id="RHEA:23744"/>
        <dbReference type="ChEBI" id="CHEBI:16810"/>
        <dbReference type="ChEBI" id="CHEBI:29985"/>
        <dbReference type="ChEBI" id="CHEBI:57766"/>
        <dbReference type="ChEBI" id="CHEBI:57980"/>
        <dbReference type="EC" id="2.6.1.9"/>
    </reaction>
</comment>
<dbReference type="UniPathway" id="UPA00031">
    <property type="reaction ID" value="UER00012"/>
</dbReference>
<comment type="subunit">
    <text evidence="3 9">Homodimer.</text>
</comment>
<evidence type="ECO:0000256" key="2">
    <source>
        <dbReference type="ARBA" id="ARBA00007970"/>
    </source>
</evidence>
<keyword evidence="8 9" id="KW-0368">Histidine biosynthesis</keyword>
<dbReference type="InterPro" id="IPR005861">
    <property type="entry name" value="HisP_aminotrans"/>
</dbReference>
<evidence type="ECO:0000313" key="12">
    <source>
        <dbReference type="Proteomes" id="UP000177652"/>
    </source>
</evidence>
<evidence type="ECO:0000256" key="7">
    <source>
        <dbReference type="ARBA" id="ARBA00022898"/>
    </source>
</evidence>
<evidence type="ECO:0000256" key="4">
    <source>
        <dbReference type="ARBA" id="ARBA00022576"/>
    </source>
</evidence>
<dbReference type="EMBL" id="MFLK01000030">
    <property type="protein sequence ID" value="OGG65792.1"/>
    <property type="molecule type" value="Genomic_DNA"/>
</dbReference>
<evidence type="ECO:0000256" key="6">
    <source>
        <dbReference type="ARBA" id="ARBA00022679"/>
    </source>
</evidence>
<dbReference type="Proteomes" id="UP000177652">
    <property type="component" value="Unassembled WGS sequence"/>
</dbReference>
<dbReference type="InterPro" id="IPR015421">
    <property type="entry name" value="PyrdxlP-dep_Trfase_major"/>
</dbReference>
<evidence type="ECO:0000259" key="10">
    <source>
        <dbReference type="Pfam" id="PF00155"/>
    </source>
</evidence>
<comment type="caution">
    <text evidence="11">The sequence shown here is derived from an EMBL/GenBank/DDBJ whole genome shotgun (WGS) entry which is preliminary data.</text>
</comment>
<feature type="domain" description="Aminotransferase class I/classII large" evidence="10">
    <location>
        <begin position="49"/>
        <end position="337"/>
    </location>
</feature>
<dbReference type="InterPro" id="IPR004839">
    <property type="entry name" value="Aminotransferase_I/II_large"/>
</dbReference>
<dbReference type="EC" id="2.6.1.9" evidence="9"/>
<dbReference type="GO" id="GO:0000105">
    <property type="term" value="P:L-histidine biosynthetic process"/>
    <property type="evidence" value="ECO:0007669"/>
    <property type="project" value="UniProtKB-UniRule"/>
</dbReference>
<keyword evidence="4 9" id="KW-0032">Aminotransferase</keyword>
<comment type="cofactor">
    <cofactor evidence="1 9">
        <name>pyridoxal 5'-phosphate</name>
        <dbReference type="ChEBI" id="CHEBI:597326"/>
    </cofactor>
</comment>
<dbReference type="Gene3D" id="3.90.1150.10">
    <property type="entry name" value="Aspartate Aminotransferase, domain 1"/>
    <property type="match status" value="1"/>
</dbReference>
<dbReference type="STRING" id="1798497.A3D71_01850"/>
<dbReference type="InterPro" id="IPR015422">
    <property type="entry name" value="PyrdxlP-dep_Trfase_small"/>
</dbReference>
<gene>
    <name evidence="9" type="primary">hisC</name>
    <name evidence="11" type="ORF">A3D71_01850</name>
</gene>
<evidence type="ECO:0000256" key="8">
    <source>
        <dbReference type="ARBA" id="ARBA00023102"/>
    </source>
</evidence>
<dbReference type="SUPFAM" id="SSF53383">
    <property type="entry name" value="PLP-dependent transferases"/>
    <property type="match status" value="1"/>
</dbReference>
<dbReference type="InterPro" id="IPR015424">
    <property type="entry name" value="PyrdxlP-dep_Trfase"/>
</dbReference>
<proteinExistence type="inferred from homology"/>
<sequence length="347" mass="38320">MNIDSLIRPNIRKLKPYSPARSLYQSGTFFDANENAFGSTVGLPGYYELNRYPDPSSSELRGALARFVGMSAKNIFTGNGSDEVIDLLIRIFAGPGEKVAIVEPTYGMYRVAADTAGIEAISLPLDKEFQLNVVEVLKNVSSKVKIVFLCSPNNPTGNLLRTADIERMCEGFDGIVVVDEAYIEFASAPSLARKVSRSKNLVVMRTLSKAWGLAGIRIGYAVADEEIIKYLDKVKSPYNVNRISSALAVWALQNESDMETMRKSAINERVRLAKELNALGFTVFPSEANFLLVKYPGISKVAKSLAVQDGIIVRDFGNTPMLEDCIRITVGTREQNLLLFETLKKRL</sequence>
<dbReference type="InterPro" id="IPR001917">
    <property type="entry name" value="Aminotrans_II_pyridoxalP_BS"/>
</dbReference>
<dbReference type="PANTHER" id="PTHR42885">
    <property type="entry name" value="HISTIDINOL-PHOSPHATE AMINOTRANSFERASE-RELATED"/>
    <property type="match status" value="1"/>
</dbReference>
<protein>
    <recommendedName>
        <fullName evidence="9">Histidinol-phosphate aminotransferase</fullName>
        <ecNumber evidence="9">2.6.1.9</ecNumber>
    </recommendedName>
    <alternativeName>
        <fullName evidence="9">Imidazole acetol-phosphate transaminase</fullName>
    </alternativeName>
</protein>
<organism evidence="11 12">
    <name type="scientific">Candidatus Kaiserbacteria bacterium RIFCSPHIGHO2_02_FULL_55_20</name>
    <dbReference type="NCBI Taxonomy" id="1798497"/>
    <lineage>
        <taxon>Bacteria</taxon>
        <taxon>Candidatus Kaiseribacteriota</taxon>
    </lineage>
</organism>
<evidence type="ECO:0000256" key="1">
    <source>
        <dbReference type="ARBA" id="ARBA00001933"/>
    </source>
</evidence>
<evidence type="ECO:0000256" key="5">
    <source>
        <dbReference type="ARBA" id="ARBA00022605"/>
    </source>
</evidence>
<feature type="modified residue" description="N6-(pyridoxal phosphate)lysine" evidence="9">
    <location>
        <position position="209"/>
    </location>
</feature>
<dbReference type="PANTHER" id="PTHR42885:SF2">
    <property type="entry name" value="HISTIDINOL-PHOSPHATE AMINOTRANSFERASE"/>
    <property type="match status" value="1"/>
</dbReference>
<dbReference type="GO" id="GO:0004400">
    <property type="term" value="F:histidinol-phosphate transaminase activity"/>
    <property type="evidence" value="ECO:0007669"/>
    <property type="project" value="UniProtKB-UniRule"/>
</dbReference>
<keyword evidence="7 9" id="KW-0663">Pyridoxal phosphate</keyword>
<evidence type="ECO:0000256" key="9">
    <source>
        <dbReference type="HAMAP-Rule" id="MF_01023"/>
    </source>
</evidence>
<dbReference type="AlphaFoldDB" id="A0A1F6DXS6"/>
<comment type="pathway">
    <text evidence="9">Amino-acid biosynthesis; L-histidine biosynthesis; L-histidine from 5-phospho-alpha-D-ribose 1-diphosphate: step 7/9.</text>
</comment>
<keyword evidence="5 9" id="KW-0028">Amino-acid biosynthesis</keyword>
<name>A0A1F6DXS6_9BACT</name>
<dbReference type="HAMAP" id="MF_01023">
    <property type="entry name" value="HisC_aminotrans_2"/>
    <property type="match status" value="1"/>
</dbReference>
<reference evidence="11 12" key="1">
    <citation type="journal article" date="2016" name="Nat. Commun.">
        <title>Thousands of microbial genomes shed light on interconnected biogeochemical processes in an aquifer system.</title>
        <authorList>
            <person name="Anantharaman K."/>
            <person name="Brown C.T."/>
            <person name="Hug L.A."/>
            <person name="Sharon I."/>
            <person name="Castelle C.J."/>
            <person name="Probst A.J."/>
            <person name="Thomas B.C."/>
            <person name="Singh A."/>
            <person name="Wilkins M.J."/>
            <person name="Karaoz U."/>
            <person name="Brodie E.L."/>
            <person name="Williams K.H."/>
            <person name="Hubbard S.S."/>
            <person name="Banfield J.F."/>
        </authorList>
    </citation>
    <scope>NUCLEOTIDE SEQUENCE [LARGE SCALE GENOMIC DNA]</scope>
</reference>
<dbReference type="GO" id="GO:0030170">
    <property type="term" value="F:pyridoxal phosphate binding"/>
    <property type="evidence" value="ECO:0007669"/>
    <property type="project" value="InterPro"/>
</dbReference>
<dbReference type="CDD" id="cd00609">
    <property type="entry name" value="AAT_like"/>
    <property type="match status" value="1"/>
</dbReference>
<dbReference type="Pfam" id="PF00155">
    <property type="entry name" value="Aminotran_1_2"/>
    <property type="match status" value="1"/>
</dbReference>
<evidence type="ECO:0000313" key="11">
    <source>
        <dbReference type="EMBL" id="OGG65792.1"/>
    </source>
</evidence>